<evidence type="ECO:0000256" key="1">
    <source>
        <dbReference type="SAM" id="MobiDB-lite"/>
    </source>
</evidence>
<dbReference type="PANTHER" id="PTHR31852">
    <property type="entry name" value="LATE EMBRYOGENESIS ABUNDANT (LEA) HYDROXYPROLINE-RICH GLYCOPROTEIN FAMILY"/>
    <property type="match status" value="1"/>
</dbReference>
<evidence type="ECO:0000313" key="4">
    <source>
        <dbReference type="EMBL" id="KAL2500357.1"/>
    </source>
</evidence>
<sequence>MDVESSKQQDKGIVPPADQQPHEHRRRRIVCMVVIPLILALVLLFTILALTVFKAKQPLTNVNSIALGNLDFSVDIARVKVYLNVTLHTIVTVKNPNKAGFKYSNSNVFLKYRSDVVGEAPIPAGKIGAGDTQTMNITLTLMADRLLSSSNLFPDIVSGTLPLQTYMRISGTIHILFNIHVVTHTTCNLDIDLSNRGLINQKWRENGAGRESRGQERVTQAVKPTASATSR</sequence>
<gene>
    <name evidence="4" type="ORF">Fot_34205</name>
</gene>
<accession>A0ABD1SI05</accession>
<dbReference type="AlphaFoldDB" id="A0ABD1SI05"/>
<keyword evidence="2" id="KW-1133">Transmembrane helix</keyword>
<evidence type="ECO:0000313" key="5">
    <source>
        <dbReference type="Proteomes" id="UP001604277"/>
    </source>
</evidence>
<dbReference type="InterPro" id="IPR004864">
    <property type="entry name" value="LEA_2"/>
</dbReference>
<evidence type="ECO:0000256" key="2">
    <source>
        <dbReference type="SAM" id="Phobius"/>
    </source>
</evidence>
<feature type="compositionally biased region" description="Basic and acidic residues" evidence="1">
    <location>
        <begin position="204"/>
        <end position="216"/>
    </location>
</feature>
<dbReference type="Proteomes" id="UP001604277">
    <property type="component" value="Unassembled WGS sequence"/>
</dbReference>
<feature type="transmembrane region" description="Helical" evidence="2">
    <location>
        <begin position="29"/>
        <end position="53"/>
    </location>
</feature>
<keyword evidence="2" id="KW-0472">Membrane</keyword>
<dbReference type="Pfam" id="PF03168">
    <property type="entry name" value="LEA_2"/>
    <property type="match status" value="1"/>
</dbReference>
<feature type="compositionally biased region" description="Basic and acidic residues" evidence="1">
    <location>
        <begin position="1"/>
        <end position="10"/>
    </location>
</feature>
<evidence type="ECO:0000259" key="3">
    <source>
        <dbReference type="Pfam" id="PF03168"/>
    </source>
</evidence>
<protein>
    <recommendedName>
        <fullName evidence="3">Late embryogenesis abundant protein LEA-2 subgroup domain-containing protein</fullName>
    </recommendedName>
</protein>
<reference evidence="5" key="1">
    <citation type="submission" date="2024-07" db="EMBL/GenBank/DDBJ databases">
        <title>Two chromosome-level genome assemblies of Korean endemic species Abeliophyllum distichum and Forsythia ovata (Oleaceae).</title>
        <authorList>
            <person name="Jang H."/>
        </authorList>
    </citation>
    <scope>NUCLEOTIDE SEQUENCE [LARGE SCALE GENOMIC DNA]</scope>
</reference>
<feature type="region of interest" description="Disordered" evidence="1">
    <location>
        <begin position="204"/>
        <end position="231"/>
    </location>
</feature>
<dbReference type="SUPFAM" id="SSF117070">
    <property type="entry name" value="LEA14-like"/>
    <property type="match status" value="1"/>
</dbReference>
<dbReference type="EMBL" id="JBFOLJ010000010">
    <property type="protein sequence ID" value="KAL2500357.1"/>
    <property type="molecule type" value="Genomic_DNA"/>
</dbReference>
<organism evidence="4 5">
    <name type="scientific">Forsythia ovata</name>
    <dbReference type="NCBI Taxonomy" id="205694"/>
    <lineage>
        <taxon>Eukaryota</taxon>
        <taxon>Viridiplantae</taxon>
        <taxon>Streptophyta</taxon>
        <taxon>Embryophyta</taxon>
        <taxon>Tracheophyta</taxon>
        <taxon>Spermatophyta</taxon>
        <taxon>Magnoliopsida</taxon>
        <taxon>eudicotyledons</taxon>
        <taxon>Gunneridae</taxon>
        <taxon>Pentapetalae</taxon>
        <taxon>asterids</taxon>
        <taxon>lamiids</taxon>
        <taxon>Lamiales</taxon>
        <taxon>Oleaceae</taxon>
        <taxon>Forsythieae</taxon>
        <taxon>Forsythia</taxon>
    </lineage>
</organism>
<feature type="region of interest" description="Disordered" evidence="1">
    <location>
        <begin position="1"/>
        <end position="21"/>
    </location>
</feature>
<dbReference type="InterPro" id="IPR055301">
    <property type="entry name" value="Lea14-like_2"/>
</dbReference>
<name>A0ABD1SI05_9LAMI</name>
<proteinExistence type="predicted"/>
<dbReference type="Gene3D" id="2.60.40.1820">
    <property type="match status" value="1"/>
</dbReference>
<keyword evidence="5" id="KW-1185">Reference proteome</keyword>
<comment type="caution">
    <text evidence="4">The sequence shown here is derived from an EMBL/GenBank/DDBJ whole genome shotgun (WGS) entry which is preliminary data.</text>
</comment>
<keyword evidence="2" id="KW-0812">Transmembrane</keyword>
<feature type="domain" description="Late embryogenesis abundant protein LEA-2 subgroup" evidence="3">
    <location>
        <begin position="91"/>
        <end position="179"/>
    </location>
</feature>